<gene>
    <name evidence="5" type="primary">LOC101859623</name>
</gene>
<feature type="compositionally biased region" description="Basic and acidic residues" evidence="1">
    <location>
        <begin position="263"/>
        <end position="284"/>
    </location>
</feature>
<feature type="domain" description="Ig-like" evidence="3">
    <location>
        <begin position="4"/>
        <end position="117"/>
    </location>
</feature>
<dbReference type="SUPFAM" id="SSF48726">
    <property type="entry name" value="Immunoglobulin"/>
    <property type="match status" value="2"/>
</dbReference>
<evidence type="ECO:0000313" key="5">
    <source>
        <dbReference type="RefSeq" id="XP_005092281.1"/>
    </source>
</evidence>
<dbReference type="Proteomes" id="UP000694888">
    <property type="component" value="Unplaced"/>
</dbReference>
<dbReference type="CDD" id="cd00096">
    <property type="entry name" value="Ig"/>
    <property type="match status" value="1"/>
</dbReference>
<dbReference type="GeneID" id="101859623"/>
<feature type="region of interest" description="Disordered" evidence="1">
    <location>
        <begin position="835"/>
        <end position="862"/>
    </location>
</feature>
<keyword evidence="2" id="KW-1133">Transmembrane helix</keyword>
<feature type="compositionally biased region" description="Basic and acidic residues" evidence="1">
    <location>
        <begin position="472"/>
        <end position="489"/>
    </location>
</feature>
<evidence type="ECO:0000313" key="4">
    <source>
        <dbReference type="Proteomes" id="UP000694888"/>
    </source>
</evidence>
<feature type="region of interest" description="Disordered" evidence="1">
    <location>
        <begin position="263"/>
        <end position="416"/>
    </location>
</feature>
<proteinExistence type="predicted"/>
<accession>A0ABM0JF50</accession>
<evidence type="ECO:0000256" key="1">
    <source>
        <dbReference type="SAM" id="MobiDB-lite"/>
    </source>
</evidence>
<dbReference type="PROSITE" id="PS50835">
    <property type="entry name" value="IG_LIKE"/>
    <property type="match status" value="1"/>
</dbReference>
<name>A0ABM0JF50_APLCA</name>
<keyword evidence="2" id="KW-0812">Transmembrane</keyword>
<keyword evidence="2" id="KW-0472">Membrane</keyword>
<feature type="region of interest" description="Disordered" evidence="1">
    <location>
        <begin position="447"/>
        <end position="489"/>
    </location>
</feature>
<protein>
    <submittedName>
        <fullName evidence="5">Uncharacterized protein LOC101859623</fullName>
    </submittedName>
</protein>
<feature type="transmembrane region" description="Helical" evidence="2">
    <location>
        <begin position="235"/>
        <end position="253"/>
    </location>
</feature>
<feature type="compositionally biased region" description="Basic residues" evidence="1">
    <location>
        <begin position="357"/>
        <end position="367"/>
    </location>
</feature>
<dbReference type="InterPro" id="IPR036179">
    <property type="entry name" value="Ig-like_dom_sf"/>
</dbReference>
<dbReference type="InterPro" id="IPR013783">
    <property type="entry name" value="Ig-like_fold"/>
</dbReference>
<evidence type="ECO:0000259" key="3">
    <source>
        <dbReference type="PROSITE" id="PS50835"/>
    </source>
</evidence>
<dbReference type="InterPro" id="IPR003599">
    <property type="entry name" value="Ig_sub"/>
</dbReference>
<feature type="compositionally biased region" description="Polar residues" evidence="1">
    <location>
        <begin position="447"/>
        <end position="460"/>
    </location>
</feature>
<feature type="compositionally biased region" description="Acidic residues" evidence="1">
    <location>
        <begin position="341"/>
        <end position="350"/>
    </location>
</feature>
<dbReference type="InterPro" id="IPR007110">
    <property type="entry name" value="Ig-like_dom"/>
</dbReference>
<evidence type="ECO:0000256" key="2">
    <source>
        <dbReference type="SAM" id="Phobius"/>
    </source>
</evidence>
<dbReference type="SMART" id="SM00409">
    <property type="entry name" value="IG"/>
    <property type="match status" value="1"/>
</dbReference>
<feature type="compositionally biased region" description="Acidic residues" evidence="1">
    <location>
        <begin position="296"/>
        <end position="317"/>
    </location>
</feature>
<sequence length="874" mass="99354">MAPPRKNASSNSHQLSAVTKKKIEWFLGSTNESLTRRVGESARFACGHSLTETAQKEMPEAELSWQLNRQALTMDPSRTLFYKGDLDITDLTPADTGVYTCALVWDMKGVKNNVTLGLFSLQVESDSPTRYVFEEEPFQLHCHGEVIGALFPSATRQWLHNGTYVTSPAPTTADNATGDIVDRITRKSEGTWECHVFHSASDRVWKTAWYRIAVQSPPSVADRWYRRIVMERPDIALAVLGGIVLVAVVFFLLSCLKARNTEEDSEKKFQGERNGWEEVLSEHRGRGKLKPSDISSGDEEDDDVETDKEEEDEEEERSTEKKALGIGSGDRLEVYENESNVSEDDEDDSHDTEAERKRARTKAKRFKSAAGVDEADDNDDGSNSQISFTDDETGESSEAEDSELNDNENYVDKTYRDTIDKNINHNRHMEITSYQSGQSRNNFISTTKRSKATLTSPNDVSKSKRKSTGKSNRTESDHADSRVVERDELKTSKSAATAWLLRRLPFPKDPLQQLESRTVHEKDCKKSRKAHKDTNRIHVRERAFLSVESEKQNFSRRPKVGQFCPRYEKPYFGMKKTPLDVLGRYARHEHNKNELAGQRTGHYRRYKKTRQQSLKEKPFLQYAELERHPTVEKSPAEKQTYCHQAATGKRLHSQFRCDKKKGRNTNTSQRSRVGYSELEHPPPRWYHQPSWVSSQLQRFISSRTNSKWFCGQRYSAVPKGEPSHIENSDRNIEMEGKHEQIILSERTSRAGSADKVGYATSCDRKRRHGEFPPDDKTFSGGLSEVKVKVDKCNRVLSSTANKNKSLIVAHEPSLSLVATPCSSDFCAVLIQRDNTTSTPSGESKCSEDTVRTPKSSRGRTSHEQRIINFTTRLL</sequence>
<keyword evidence="4" id="KW-1185">Reference proteome</keyword>
<dbReference type="Gene3D" id="2.60.40.10">
    <property type="entry name" value="Immunoglobulins"/>
    <property type="match status" value="1"/>
</dbReference>
<organism evidence="4 5">
    <name type="scientific">Aplysia californica</name>
    <name type="common">California sea hare</name>
    <dbReference type="NCBI Taxonomy" id="6500"/>
    <lineage>
        <taxon>Eukaryota</taxon>
        <taxon>Metazoa</taxon>
        <taxon>Spiralia</taxon>
        <taxon>Lophotrochozoa</taxon>
        <taxon>Mollusca</taxon>
        <taxon>Gastropoda</taxon>
        <taxon>Heterobranchia</taxon>
        <taxon>Euthyneura</taxon>
        <taxon>Tectipleura</taxon>
        <taxon>Aplysiida</taxon>
        <taxon>Aplysioidea</taxon>
        <taxon>Aplysiidae</taxon>
        <taxon>Aplysia</taxon>
    </lineage>
</organism>
<feature type="compositionally biased region" description="Acidic residues" evidence="1">
    <location>
        <begin position="389"/>
        <end position="406"/>
    </location>
</feature>
<dbReference type="RefSeq" id="XP_005092281.1">
    <property type="nucleotide sequence ID" value="XM_005092224.3"/>
</dbReference>
<reference evidence="5" key="1">
    <citation type="submission" date="2025-08" db="UniProtKB">
        <authorList>
            <consortium name="RefSeq"/>
        </authorList>
    </citation>
    <scope>IDENTIFICATION</scope>
</reference>